<gene>
    <name evidence="3" type="ORF">THSYN_14640</name>
</gene>
<reference evidence="3 4" key="1">
    <citation type="submission" date="2017-03" db="EMBL/GenBank/DDBJ databases">
        <title>Complete genome sequence of Candidatus 'Thiodictyon syntrophicum' sp. nov. strain Cad16T, a photolithoautotroph purple sulfur bacterium isolated from an alpine meromictic lake.</title>
        <authorList>
            <person name="Luedin S.M."/>
            <person name="Pothier J.F."/>
            <person name="Danza F."/>
            <person name="Storelli N."/>
            <person name="Wittwer M."/>
            <person name="Tonolla M."/>
        </authorList>
    </citation>
    <scope>NUCLEOTIDE SEQUENCE [LARGE SCALE GENOMIC DNA]</scope>
    <source>
        <strain evidence="3 4">Cad16T</strain>
    </source>
</reference>
<dbReference type="InterPro" id="IPR000477">
    <property type="entry name" value="RT_dom"/>
</dbReference>
<dbReference type="OrthoDB" id="9793236at2"/>
<dbReference type="PANTHER" id="PTHR34047">
    <property type="entry name" value="NUCLEAR INTRON MATURASE 1, MITOCHONDRIAL-RELATED"/>
    <property type="match status" value="1"/>
</dbReference>
<dbReference type="Pfam" id="PF00078">
    <property type="entry name" value="RVT_1"/>
    <property type="match status" value="1"/>
</dbReference>
<dbReference type="AlphaFoldDB" id="A0A2K8UAH2"/>
<evidence type="ECO:0000259" key="2">
    <source>
        <dbReference type="PROSITE" id="PS50878"/>
    </source>
</evidence>
<dbReference type="EMBL" id="CP020370">
    <property type="protein sequence ID" value="AUB82061.1"/>
    <property type="molecule type" value="Genomic_DNA"/>
</dbReference>
<dbReference type="SUPFAM" id="SSF56672">
    <property type="entry name" value="DNA/RNA polymerases"/>
    <property type="match status" value="1"/>
</dbReference>
<dbReference type="RefSeq" id="WP_100919811.1">
    <property type="nucleotide sequence ID" value="NZ_CP020370.1"/>
</dbReference>
<evidence type="ECO:0000313" key="3">
    <source>
        <dbReference type="EMBL" id="AUB82061.1"/>
    </source>
</evidence>
<proteinExistence type="inferred from homology"/>
<feature type="domain" description="Reverse transcriptase" evidence="2">
    <location>
        <begin position="48"/>
        <end position="284"/>
    </location>
</feature>
<accession>A0A2K8UAH2</accession>
<sequence>MKRLGDLWPRLVAFENLWFAWRRARRGKSRSQGTALFELDLEHNLVGLQRELTQGTWTPGPFRLFTIYEQKARLIAAAPFRDRVVHHAVMRVIEPPLDARFISDSYACRRGKGTHRAVARYQEWARRYRYAMKLDVRRYFPSIDRLLLRDCLARRIKDRRVLALLEQIIDSGPDYSERPAPFPGDDLLTPLERPLGIPIGNLTSQFFANLYLDDFDHWVKESLRCPAYLRYVDDMVLLADDKQQLADWRAAIGERMAALRLRLHPERGQIERTADGFTLLGYRVFPGFCRLRSENPIRCGRRLRGLAAALAAGRIGWEPIDASIHAWVGHACQADTLGLRTAVLGRLVFSRGGGA</sequence>
<dbReference type="InterPro" id="IPR051083">
    <property type="entry name" value="GrpII_Intron_Splice-Mob/Def"/>
</dbReference>
<dbReference type="InterPro" id="IPR043502">
    <property type="entry name" value="DNA/RNA_pol_sf"/>
</dbReference>
<comment type="similarity">
    <text evidence="1">Belongs to the bacterial reverse transcriptase family.</text>
</comment>
<dbReference type="Proteomes" id="UP000232638">
    <property type="component" value="Chromosome"/>
</dbReference>
<dbReference type="PANTHER" id="PTHR34047:SF8">
    <property type="entry name" value="PROTEIN YKFC"/>
    <property type="match status" value="1"/>
</dbReference>
<dbReference type="KEGG" id="tsy:THSYN_14640"/>
<organism evidence="3 4">
    <name type="scientific">Candidatus Thiodictyon syntrophicum</name>
    <dbReference type="NCBI Taxonomy" id="1166950"/>
    <lineage>
        <taxon>Bacteria</taxon>
        <taxon>Pseudomonadati</taxon>
        <taxon>Pseudomonadota</taxon>
        <taxon>Gammaproteobacteria</taxon>
        <taxon>Chromatiales</taxon>
        <taxon>Chromatiaceae</taxon>
        <taxon>Thiodictyon</taxon>
    </lineage>
</organism>
<name>A0A2K8UAH2_9GAMM</name>
<evidence type="ECO:0000256" key="1">
    <source>
        <dbReference type="ARBA" id="ARBA00034120"/>
    </source>
</evidence>
<dbReference type="CDD" id="cd01651">
    <property type="entry name" value="RT_G2_intron"/>
    <property type="match status" value="1"/>
</dbReference>
<keyword evidence="4" id="KW-1185">Reference proteome</keyword>
<evidence type="ECO:0000313" key="4">
    <source>
        <dbReference type="Proteomes" id="UP000232638"/>
    </source>
</evidence>
<dbReference type="PROSITE" id="PS50878">
    <property type="entry name" value="RT_POL"/>
    <property type="match status" value="1"/>
</dbReference>
<protein>
    <recommendedName>
        <fullName evidence="2">Reverse transcriptase domain-containing protein</fullName>
    </recommendedName>
</protein>